<dbReference type="PROSITE" id="PS51707">
    <property type="entry name" value="CYTH"/>
    <property type="match status" value="1"/>
</dbReference>
<evidence type="ECO:0000313" key="2">
    <source>
        <dbReference type="EMBL" id="MDT0647383.1"/>
    </source>
</evidence>
<evidence type="ECO:0000259" key="1">
    <source>
        <dbReference type="PROSITE" id="PS51707"/>
    </source>
</evidence>
<dbReference type="PANTHER" id="PTHR40114">
    <property type="entry name" value="SLR0698 PROTEIN"/>
    <property type="match status" value="1"/>
</dbReference>
<organism evidence="2 3">
    <name type="scientific">Autumnicola lenta</name>
    <dbReference type="NCBI Taxonomy" id="3075593"/>
    <lineage>
        <taxon>Bacteria</taxon>
        <taxon>Pseudomonadati</taxon>
        <taxon>Bacteroidota</taxon>
        <taxon>Flavobacteriia</taxon>
        <taxon>Flavobacteriales</taxon>
        <taxon>Flavobacteriaceae</taxon>
        <taxon>Autumnicola</taxon>
    </lineage>
</organism>
<dbReference type="CDD" id="cd07891">
    <property type="entry name" value="CYTH-like_CthTTM-like_1"/>
    <property type="match status" value="1"/>
</dbReference>
<name>A0ABU3CMD6_9FLAO</name>
<dbReference type="Proteomes" id="UP001245285">
    <property type="component" value="Unassembled WGS sequence"/>
</dbReference>
<reference evidence="2 3" key="1">
    <citation type="submission" date="2023-09" db="EMBL/GenBank/DDBJ databases">
        <authorList>
            <person name="Rey-Velasco X."/>
        </authorList>
    </citation>
    <scope>NUCLEOTIDE SEQUENCE [LARGE SCALE GENOMIC DNA]</scope>
    <source>
        <strain evidence="2 3">F260</strain>
    </source>
</reference>
<dbReference type="Gene3D" id="2.40.320.10">
    <property type="entry name" value="Hypothetical Protein Pfu-838710-001"/>
    <property type="match status" value="1"/>
</dbReference>
<keyword evidence="3" id="KW-1185">Reference proteome</keyword>
<proteinExistence type="predicted"/>
<protein>
    <submittedName>
        <fullName evidence="2">CYTH domain-containing protein</fullName>
    </submittedName>
</protein>
<comment type="caution">
    <text evidence="2">The sequence shown here is derived from an EMBL/GenBank/DDBJ whole genome shotgun (WGS) entry which is preliminary data.</text>
</comment>
<dbReference type="InterPro" id="IPR012042">
    <property type="entry name" value="NeuTTM/CthTTM-like"/>
</dbReference>
<dbReference type="InterPro" id="IPR033469">
    <property type="entry name" value="CYTH-like_dom_sf"/>
</dbReference>
<dbReference type="SMART" id="SM01118">
    <property type="entry name" value="CYTH"/>
    <property type="match status" value="1"/>
</dbReference>
<dbReference type="PIRSF" id="PIRSF016487">
    <property type="entry name" value="CYTH_UCP016487"/>
    <property type="match status" value="1"/>
</dbReference>
<feature type="domain" description="CYTH" evidence="1">
    <location>
        <begin position="1"/>
        <end position="149"/>
    </location>
</feature>
<dbReference type="SUPFAM" id="SSF55154">
    <property type="entry name" value="CYTH-like phosphatases"/>
    <property type="match status" value="1"/>
</dbReference>
<dbReference type="RefSeq" id="WP_311495564.1">
    <property type="nucleotide sequence ID" value="NZ_JAVRHO010000016.1"/>
</dbReference>
<sequence length="157" mass="18395">MMEIERKFLVTSDDFKYEAEEELKIKQGYLNSHPDRAVRVRTKGAKAFITVKGRSSESGLSRFEWEKEISTEDAEELLKLCEPGVIDKIRYLIKMGHHTFEVDEFFGSNKDLIVAEVELTSETEEFEKPKWLGKEVTGDKKYYNAQLCKDPYQNWKK</sequence>
<evidence type="ECO:0000313" key="3">
    <source>
        <dbReference type="Proteomes" id="UP001245285"/>
    </source>
</evidence>
<dbReference type="EMBL" id="JAVRHO010000016">
    <property type="protein sequence ID" value="MDT0647383.1"/>
    <property type="molecule type" value="Genomic_DNA"/>
</dbReference>
<dbReference type="InterPro" id="IPR023577">
    <property type="entry name" value="CYTH_domain"/>
</dbReference>
<gene>
    <name evidence="2" type="ORF">RM545_11840</name>
</gene>
<dbReference type="Pfam" id="PF01928">
    <property type="entry name" value="CYTH"/>
    <property type="match status" value="1"/>
</dbReference>
<dbReference type="PANTHER" id="PTHR40114:SF1">
    <property type="entry name" value="SLR0698 PROTEIN"/>
    <property type="match status" value="1"/>
</dbReference>
<accession>A0ABU3CMD6</accession>